<feature type="domain" description="Chitin-binding type-2" evidence="7">
    <location>
        <begin position="813"/>
        <end position="868"/>
    </location>
</feature>
<feature type="region of interest" description="Disordered" evidence="6">
    <location>
        <begin position="877"/>
        <end position="1005"/>
    </location>
</feature>
<feature type="compositionally biased region" description="Polar residues" evidence="6">
    <location>
        <begin position="374"/>
        <end position="408"/>
    </location>
</feature>
<evidence type="ECO:0000259" key="7">
    <source>
        <dbReference type="PROSITE" id="PS50940"/>
    </source>
</evidence>
<name>A0AAV6UYL5_9ARAC</name>
<feature type="compositionally biased region" description="Low complexity" evidence="6">
    <location>
        <begin position="1315"/>
        <end position="1364"/>
    </location>
</feature>
<keyword evidence="4" id="KW-1015">Disulfide bond</keyword>
<evidence type="ECO:0000256" key="4">
    <source>
        <dbReference type="ARBA" id="ARBA00023157"/>
    </source>
</evidence>
<dbReference type="GO" id="GO:0005576">
    <property type="term" value="C:extracellular region"/>
    <property type="evidence" value="ECO:0007669"/>
    <property type="project" value="InterPro"/>
</dbReference>
<feature type="compositionally biased region" description="Low complexity" evidence="6">
    <location>
        <begin position="877"/>
        <end position="902"/>
    </location>
</feature>
<evidence type="ECO:0000313" key="9">
    <source>
        <dbReference type="Proteomes" id="UP000827092"/>
    </source>
</evidence>
<feature type="region of interest" description="Disordered" evidence="6">
    <location>
        <begin position="76"/>
        <end position="104"/>
    </location>
</feature>
<dbReference type="SMART" id="SM00494">
    <property type="entry name" value="ChtBD2"/>
    <property type="match status" value="12"/>
</dbReference>
<feature type="domain" description="Chitin-binding type-2" evidence="7">
    <location>
        <begin position="1019"/>
        <end position="1073"/>
    </location>
</feature>
<dbReference type="InterPro" id="IPR002557">
    <property type="entry name" value="Chitin-bd_dom"/>
</dbReference>
<dbReference type="SUPFAM" id="SSF57625">
    <property type="entry name" value="Invertebrate chitin-binding proteins"/>
    <property type="match status" value="12"/>
</dbReference>
<feature type="domain" description="Chitin-binding type-2" evidence="7">
    <location>
        <begin position="743"/>
        <end position="799"/>
    </location>
</feature>
<comment type="caution">
    <text evidence="8">The sequence shown here is derived from an EMBL/GenBank/DDBJ whole genome shotgun (WGS) entry which is preliminary data.</text>
</comment>
<feature type="domain" description="Chitin-binding type-2" evidence="7">
    <location>
        <begin position="695"/>
        <end position="741"/>
    </location>
</feature>
<feature type="compositionally biased region" description="Basic and acidic residues" evidence="6">
    <location>
        <begin position="1555"/>
        <end position="1566"/>
    </location>
</feature>
<feature type="compositionally biased region" description="Pro residues" evidence="6">
    <location>
        <begin position="1229"/>
        <end position="1305"/>
    </location>
</feature>
<feature type="compositionally biased region" description="Polar residues" evidence="6">
    <location>
        <begin position="964"/>
        <end position="1003"/>
    </location>
</feature>
<feature type="region of interest" description="Disordered" evidence="6">
    <location>
        <begin position="1"/>
        <end position="24"/>
    </location>
</feature>
<feature type="compositionally biased region" description="Polar residues" evidence="6">
    <location>
        <begin position="939"/>
        <end position="957"/>
    </location>
</feature>
<reference evidence="8 9" key="1">
    <citation type="journal article" date="2022" name="Nat. Ecol. Evol.">
        <title>A masculinizing supergene underlies an exaggerated male reproductive morph in a spider.</title>
        <authorList>
            <person name="Hendrickx F."/>
            <person name="De Corte Z."/>
            <person name="Sonet G."/>
            <person name="Van Belleghem S.M."/>
            <person name="Kostlbacher S."/>
            <person name="Vangestel C."/>
        </authorList>
    </citation>
    <scope>NUCLEOTIDE SEQUENCE [LARGE SCALE GENOMIC DNA]</scope>
    <source>
        <strain evidence="8">W744_W776</strain>
    </source>
</reference>
<feature type="region of interest" description="Disordered" evidence="6">
    <location>
        <begin position="1209"/>
        <end position="1384"/>
    </location>
</feature>
<sequence>MTSDPSTMSEMTSGASTIPTLTSGASTVLDLTSDTSSVSGMISTSDASTIMELTFDATTVSEMTSDDSTVKELTSDASTVSEMTSDDSTVKELTSGASTVSEMTSRASTVKEMTSYDSTVSEMTSGASTVSEMTSGASTVSEMTSGASTVSEMTSDASSVSELTSNSDASTMSEITSNSYTVPELTSDDSTVKELTSGASTVSEMTSDASTVSEMTFDASIVPEITSDVSTVSKQTSDSSMVSESTEPISKVSPTLDETTSEHYTTTKISIIDSSLPREEPTSEYSSTIDEQTSESPLTRKEPTSTSDPPTNELYSTVQINTSEEITTDPFSEPTTDSLTSDYPSLYTSSTSDDIADHTYSISEEPTYEPFSISEESTYKPTSISEEPTYEPSLTTEEPTFEPSSISDEPTFEPASISEEPNIVSSTSEMPTSEPSTSEVPTSESSTSEVPTSESSTSEVPTSESSTSEVPTSESSTPEVPTSESSTPEVPTSESSTPEVPTSESSTPMPTSESSTPEVPTSESSTPEVPTSESSTPEVPTSESSTPEVPTSESSTPEVPTSESSTPEVPTSESSTPESVNVPESSTLMPTSIFDTCSVKLRNLRHLMQRPDFTFDFPTSESNECPDGDGFFVNDDDCSSYIQCYQGISYKKFCPVGLYYNLSKRTCDTENTCGDEIINPTARNLDIECDCENCLYPDSDNCSKYYLCLGGIAFDEYCSNGLLFNPRSLTCDYEDEVECSRMSMDCSTLNNGDVPIKGKCGGYMHCVAGVAYEKECPAGLHFGDASGMCEDPCEAGCDPSIDCSVNTTTTTQSMICEDPNGFYPNPMDCRTFYKCTKGFPTLAHCVENEHFNPVEKICQEPCQAMCNLTIDCPNITSPSTERTTPPITTSETSPEIPTQPTEETTDHTTPDETYATSVTTNAEITSTESITTSQKTDEPSTTTDINNVTTKRSTTTVGDEATKESSTTIAEQSSTSEDASTTGDSFTVINTGSPSSGDLISSEGTTLATSTVGSTTTEEILCKHPHGAYPKPGDCHAFYLCVLGHPHVMSCGDMHFSPVTRHCERPCNAQCDPTLDCSTKEEPESSSRLPLTICPKRDIVPKPGHCEYYYDCATGIKRKHRCPRGLEFNPSKRTCDIPRISGCGEPPRHLPIPDLYYHCECDDCLVPSHQSCLEYFLCLNSTAYRMRCSGGLLFDKELNTCNYASQVICDDSDDSADDEKRRPPSSTTRPPPSTTRPPPSTTRPPPSTTRPPPSTTRPPPSTTRPPPSTTRPPPSTTRPPPSTTRPPPTTTRPPPPSSTTRPPPHSSTRNRPASTVRPTVRPTVTRTPTIRPTPTVRPTKTVTNTVRPTATPRPTVRPTPTQRPTAEDQTVSPSPKHRRCQRPNGMFRNPDDCGSFIHCANWWPYIKTCPGGLHFSPQTQRCDYPCEAKCDKSLHCTTTERPRDPVCTCTNCLLPNPESCTKYYKCDQDGQSSRQTCPRGQTFDSRRKVCDWAHRVDCDSSQMCPTRNGLFPIKGECHKFVHCADGIPYVKECPANLHFDPVGRRCEWPSGKCDPSSEKDPSEDNKPTTPIPTPAPEWRCPKSFGFFRSNDSCSRFYICSKGEPQLKECPKDLVFNSKYQTCDWPQNVNCNKDERHYQRRCRRFDHQVKCPSNRGSLPHPHCDMFFDCSVGKACAKKCPDGLYYNNQTAMCDLPTNVRCQKRDGRQYSLKAFAEQCRQTNTGQMRDPAMESCFYRALASTEEETELTEIQAKLQSG</sequence>
<dbReference type="Gene3D" id="2.170.140.10">
    <property type="entry name" value="Chitin binding domain"/>
    <property type="match status" value="12"/>
</dbReference>
<keyword evidence="3" id="KW-0677">Repeat</keyword>
<feature type="domain" description="Chitin-binding type-2" evidence="7">
    <location>
        <begin position="1091"/>
        <end position="1145"/>
    </location>
</feature>
<feature type="compositionally biased region" description="Low complexity" evidence="6">
    <location>
        <begin position="424"/>
        <end position="586"/>
    </location>
</feature>
<feature type="compositionally biased region" description="Low complexity" evidence="6">
    <location>
        <begin position="919"/>
        <end position="933"/>
    </location>
</feature>
<feature type="compositionally biased region" description="Polar residues" evidence="6">
    <location>
        <begin position="304"/>
        <end position="353"/>
    </location>
</feature>
<protein>
    <recommendedName>
        <fullName evidence="7">Chitin-binding type-2 domain-containing protein</fullName>
    </recommendedName>
</protein>
<evidence type="ECO:0000256" key="1">
    <source>
        <dbReference type="ARBA" id="ARBA00022669"/>
    </source>
</evidence>
<feature type="domain" description="Chitin-binding type-2" evidence="7">
    <location>
        <begin position="1377"/>
        <end position="1432"/>
    </location>
</feature>
<feature type="compositionally biased region" description="Polar residues" evidence="6">
    <location>
        <begin position="283"/>
        <end position="297"/>
    </location>
</feature>
<dbReference type="Pfam" id="PF01607">
    <property type="entry name" value="CBM_14"/>
    <property type="match status" value="12"/>
</dbReference>
<feature type="domain" description="Chitin-binding type-2" evidence="7">
    <location>
        <begin position="1501"/>
        <end position="1555"/>
    </location>
</feature>
<feature type="compositionally biased region" description="Polar residues" evidence="6">
    <location>
        <begin position="230"/>
        <end position="273"/>
    </location>
</feature>
<keyword evidence="9" id="KW-1185">Reference proteome</keyword>
<feature type="domain" description="Chitin-binding type-2" evidence="7">
    <location>
        <begin position="1647"/>
        <end position="1701"/>
    </location>
</feature>
<dbReference type="PANTHER" id="PTHR23301">
    <property type="entry name" value="CHITIN BINDING PERITROPHIN-A"/>
    <property type="match status" value="1"/>
</dbReference>
<evidence type="ECO:0000313" key="8">
    <source>
        <dbReference type="EMBL" id="KAG8189269.1"/>
    </source>
</evidence>
<organism evidence="8 9">
    <name type="scientific">Oedothorax gibbosus</name>
    <dbReference type="NCBI Taxonomy" id="931172"/>
    <lineage>
        <taxon>Eukaryota</taxon>
        <taxon>Metazoa</taxon>
        <taxon>Ecdysozoa</taxon>
        <taxon>Arthropoda</taxon>
        <taxon>Chelicerata</taxon>
        <taxon>Arachnida</taxon>
        <taxon>Araneae</taxon>
        <taxon>Araneomorphae</taxon>
        <taxon>Entelegynae</taxon>
        <taxon>Araneoidea</taxon>
        <taxon>Linyphiidae</taxon>
        <taxon>Erigoninae</taxon>
        <taxon>Oedothorax</taxon>
    </lineage>
</organism>
<dbReference type="EMBL" id="JAFNEN010000218">
    <property type="protein sequence ID" value="KAG8189269.1"/>
    <property type="molecule type" value="Genomic_DNA"/>
</dbReference>
<feature type="domain" description="Chitin-binding type-2" evidence="7">
    <location>
        <begin position="1165"/>
        <end position="1211"/>
    </location>
</feature>
<feature type="domain" description="Chitin-binding type-2" evidence="7">
    <location>
        <begin position="1577"/>
        <end position="1632"/>
    </location>
</feature>
<feature type="domain" description="Chitin-binding type-2" evidence="7">
    <location>
        <begin position="1453"/>
        <end position="1500"/>
    </location>
</feature>
<dbReference type="GO" id="GO:0008061">
    <property type="term" value="F:chitin binding"/>
    <property type="evidence" value="ECO:0007669"/>
    <property type="project" value="UniProtKB-KW"/>
</dbReference>
<feature type="domain" description="Chitin-binding type-2" evidence="7">
    <location>
        <begin position="622"/>
        <end position="675"/>
    </location>
</feature>
<evidence type="ECO:0000256" key="2">
    <source>
        <dbReference type="ARBA" id="ARBA00022729"/>
    </source>
</evidence>
<keyword evidence="2" id="KW-0732">Signal</keyword>
<feature type="region of interest" description="Disordered" evidence="6">
    <location>
        <begin position="1555"/>
        <end position="1577"/>
    </location>
</feature>
<dbReference type="Proteomes" id="UP000827092">
    <property type="component" value="Unassembled WGS sequence"/>
</dbReference>
<accession>A0AAV6UYL5</accession>
<dbReference type="PROSITE" id="PS50940">
    <property type="entry name" value="CHIT_BIND_II"/>
    <property type="match status" value="12"/>
</dbReference>
<evidence type="ECO:0000256" key="3">
    <source>
        <dbReference type="ARBA" id="ARBA00022737"/>
    </source>
</evidence>
<dbReference type="InterPro" id="IPR036508">
    <property type="entry name" value="Chitin-bd_dom_sf"/>
</dbReference>
<evidence type="ECO:0000256" key="6">
    <source>
        <dbReference type="SAM" id="MobiDB-lite"/>
    </source>
</evidence>
<keyword evidence="5" id="KW-0325">Glycoprotein</keyword>
<feature type="region of interest" description="Disordered" evidence="6">
    <location>
        <begin position="153"/>
        <end position="178"/>
    </location>
</feature>
<dbReference type="PANTHER" id="PTHR23301:SF0">
    <property type="entry name" value="CHITIN-BINDING TYPE-2 DOMAIN-CONTAINING PROTEIN-RELATED"/>
    <property type="match status" value="1"/>
</dbReference>
<gene>
    <name evidence="8" type="ORF">JTE90_019029</name>
</gene>
<dbReference type="InterPro" id="IPR051940">
    <property type="entry name" value="Chitin_bind-dev_reg"/>
</dbReference>
<evidence type="ECO:0000256" key="5">
    <source>
        <dbReference type="ARBA" id="ARBA00023180"/>
    </source>
</evidence>
<proteinExistence type="predicted"/>
<feature type="region of interest" description="Disordered" evidence="6">
    <location>
        <begin position="230"/>
        <end position="588"/>
    </location>
</feature>
<keyword evidence="1" id="KW-0147">Chitin-binding</keyword>